<keyword evidence="1" id="KW-0175">Coiled coil</keyword>
<dbReference type="AlphaFoldDB" id="A0A9N9G976"/>
<evidence type="ECO:0000313" key="2">
    <source>
        <dbReference type="EMBL" id="CAG8586153.1"/>
    </source>
</evidence>
<keyword evidence="3" id="KW-1185">Reference proteome</keyword>
<protein>
    <submittedName>
        <fullName evidence="2">15881_t:CDS:1</fullName>
    </submittedName>
</protein>
<reference evidence="2" key="1">
    <citation type="submission" date="2021-06" db="EMBL/GenBank/DDBJ databases">
        <authorList>
            <person name="Kallberg Y."/>
            <person name="Tangrot J."/>
            <person name="Rosling A."/>
        </authorList>
    </citation>
    <scope>NUCLEOTIDE SEQUENCE</scope>
    <source>
        <strain evidence="2">UK204</strain>
    </source>
</reference>
<feature type="coiled-coil region" evidence="1">
    <location>
        <begin position="52"/>
        <end position="79"/>
    </location>
</feature>
<accession>A0A9N9G976</accession>
<comment type="caution">
    <text evidence="2">The sequence shown here is derived from an EMBL/GenBank/DDBJ whole genome shotgun (WGS) entry which is preliminary data.</text>
</comment>
<evidence type="ECO:0000313" key="3">
    <source>
        <dbReference type="Proteomes" id="UP000789570"/>
    </source>
</evidence>
<dbReference type="Proteomes" id="UP000789570">
    <property type="component" value="Unassembled WGS sequence"/>
</dbReference>
<gene>
    <name evidence="2" type="ORF">FCALED_LOCUS7848</name>
</gene>
<evidence type="ECO:0000256" key="1">
    <source>
        <dbReference type="SAM" id="Coils"/>
    </source>
</evidence>
<organism evidence="2 3">
    <name type="scientific">Funneliformis caledonium</name>
    <dbReference type="NCBI Taxonomy" id="1117310"/>
    <lineage>
        <taxon>Eukaryota</taxon>
        <taxon>Fungi</taxon>
        <taxon>Fungi incertae sedis</taxon>
        <taxon>Mucoromycota</taxon>
        <taxon>Glomeromycotina</taxon>
        <taxon>Glomeromycetes</taxon>
        <taxon>Glomerales</taxon>
        <taxon>Glomeraceae</taxon>
        <taxon>Funneliformis</taxon>
    </lineage>
</organism>
<dbReference type="OrthoDB" id="2414449at2759"/>
<sequence>MSSAKYSKRNFIAMLFFDQSEDWSLLNFLKYLDSVKSLDDRSEAHHKYKILLNSIKDNKEMSEEKRKKAEQALLTYESTVEAEKPPSRQKATKSTERIIDQINIVQDEASDVLVLSKRDNLRRLRSDFEIGDNTEGDGGLGKNKPERSCILKNKIRTVIFDEYVKTKTFNNSFNKFVDSGETSGETTEIAVNI</sequence>
<proteinExistence type="predicted"/>
<name>A0A9N9G976_9GLOM</name>
<dbReference type="EMBL" id="CAJVPQ010002165">
    <property type="protein sequence ID" value="CAG8586153.1"/>
    <property type="molecule type" value="Genomic_DNA"/>
</dbReference>